<reference evidence="1" key="1">
    <citation type="submission" date="2021-04" db="EMBL/GenBank/DDBJ databases">
        <title>Sequencing of actinobacteria type strains.</title>
        <authorList>
            <person name="Nguyen G.-S."/>
            <person name="Wentzel A."/>
        </authorList>
    </citation>
    <scope>NUCLEOTIDE SEQUENCE</scope>
    <source>
        <strain evidence="1">DSM 42095</strain>
    </source>
</reference>
<keyword evidence="2" id="KW-1185">Reference proteome</keyword>
<protein>
    <submittedName>
        <fullName evidence="1">Uncharacterized protein</fullName>
    </submittedName>
</protein>
<dbReference type="Proteomes" id="UP000675554">
    <property type="component" value="Unassembled WGS sequence"/>
</dbReference>
<proteinExistence type="predicted"/>
<dbReference type="AlphaFoldDB" id="A0A8T4IHP6"/>
<name>A0A8T4IHP6_9ACTN</name>
<accession>A0A8T4IHP6</accession>
<comment type="caution">
    <text evidence="1">The sequence shown here is derived from an EMBL/GenBank/DDBJ whole genome shotgun (WGS) entry which is preliminary data.</text>
</comment>
<dbReference type="EMBL" id="JAGSMN010000040">
    <property type="protein sequence ID" value="MBR7671846.1"/>
    <property type="molecule type" value="Genomic_DNA"/>
</dbReference>
<evidence type="ECO:0000313" key="1">
    <source>
        <dbReference type="EMBL" id="MBR7671846.1"/>
    </source>
</evidence>
<gene>
    <name evidence="1" type="ORF">KDA82_02085</name>
</gene>
<evidence type="ECO:0000313" key="2">
    <source>
        <dbReference type="Proteomes" id="UP000675554"/>
    </source>
</evidence>
<sequence length="86" mass="9628">MSCCETGTGRVRCQLCGCLIVLHELRPHYFTVDDEPWVFVMVRCRDAAACAGRSRTTEHWGLLQIAVPVREPAPGAPLFRCHLCDV</sequence>
<feature type="non-terminal residue" evidence="1">
    <location>
        <position position="86"/>
    </location>
</feature>
<organism evidence="1 2">
    <name type="scientific">Streptomyces daliensis</name>
    <dbReference type="NCBI Taxonomy" id="299421"/>
    <lineage>
        <taxon>Bacteria</taxon>
        <taxon>Bacillati</taxon>
        <taxon>Actinomycetota</taxon>
        <taxon>Actinomycetes</taxon>
        <taxon>Kitasatosporales</taxon>
        <taxon>Streptomycetaceae</taxon>
        <taxon>Streptomyces</taxon>
    </lineage>
</organism>